<dbReference type="GO" id="GO:0006508">
    <property type="term" value="P:proteolysis"/>
    <property type="evidence" value="ECO:0007669"/>
    <property type="project" value="UniProtKB-KW"/>
</dbReference>
<evidence type="ECO:0000256" key="4">
    <source>
        <dbReference type="ARBA" id="ARBA00022807"/>
    </source>
</evidence>
<dbReference type="InterPro" id="IPR022682">
    <property type="entry name" value="Calpain_domain_III"/>
</dbReference>
<dbReference type="PANTHER" id="PTHR46143">
    <property type="entry name" value="CALPAIN-7"/>
    <property type="match status" value="1"/>
</dbReference>
<dbReference type="PANTHER" id="PTHR46143:SF1">
    <property type="entry name" value="CALPAIN-7"/>
    <property type="match status" value="1"/>
</dbReference>
<dbReference type="SMART" id="SM00230">
    <property type="entry name" value="CysPc"/>
    <property type="match status" value="1"/>
</dbReference>
<evidence type="ECO:0000256" key="1">
    <source>
        <dbReference type="ARBA" id="ARBA00010193"/>
    </source>
</evidence>
<dbReference type="Pfam" id="PF25435">
    <property type="entry name" value="PalB_C"/>
    <property type="match status" value="2"/>
</dbReference>
<proteinExistence type="inferred from homology"/>
<keyword evidence="4 6" id="KW-0788">Thiol protease</keyword>
<dbReference type="InterPro" id="IPR001300">
    <property type="entry name" value="Peptidase_C2_calpain_cat"/>
</dbReference>
<feature type="active site" evidence="5 6">
    <location>
        <position position="446"/>
    </location>
</feature>
<dbReference type="CDD" id="cd00044">
    <property type="entry name" value="CysPc"/>
    <property type="match status" value="1"/>
</dbReference>
<feature type="domain" description="Calpain catalytic" evidence="8">
    <location>
        <begin position="200"/>
        <end position="521"/>
    </location>
</feature>
<keyword evidence="3 6" id="KW-0378">Hydrolase</keyword>
<sequence>MASWHARLQGAGTADPIIPSSGGALASVSRCPVLWCQYLIGRCGVPVVLMAAFDSSDTALPKEQERPVYIFGFHGQKVNIRCPLLESNHIKAASPGPASESSIREEHERRLAESHGQEALKHAIAAAEIYMRAAEKASTPKDRSRLQRKCSDLIALGERLKANAKSAATSARPPVPESTRTLTIAEKTLILKSSKLHGNIFPPWEKTPGPDEFAASSKAPDGFYEDHSPFTLSPEQQDIFAGWKRPHEIFRDVSEQGSDIFMTARESIDLGQDLATDCSVVASLCAAIRQFGPRTGSLLPSLMYPYDEDSKRPAVSQNGKYIFRMYFNGCWRKVLIDDRLPTSYSERTLYVVDRRNPHLIWPALIEKAYLKIRGGYDFPGSNSGTDLHALTGWIPEQIFLQNDDIELNETWNRIKTAYDQGNALVTLGTGKLSREEEQTLGLVREHDYAVLDLRNDGNNRLFLVKNPWRDSLVWTGVGSTATLSNTDGRSESPEESMSNTFWMTFEDVLQHFDSLYVNWSPSLFRFRQDHHFTWTIPPKAEELVFTQNPQYSVLSQTGSPVWVLLNRHWQDSELDILRERKQEHDFHQPLKSLGYMSLSLFASHPPGTRIPLSEGSHHALHQGPYVDSPNTLLRYSPTPGVAQTLVIAQSDLPLPSYSFTLSFFSNSPLTISPASDPLPYNETITGAWTRRTAGGSTVYPSYVTNPQYALTLTRPTPLSLVLSTERSDNLPVHIAVLYSNGGQRVAAVVGRDLICSSAEYQRGCTFASTLPSSNTHHHHHHHSVSSPRSSSTHGATHLVDPGTYTIVLSTYEPGQTGPFSLRVSAACPFTVTPILSDSAGRLRTAAPPLPSSPSTTSSTGTTPSSSTPSTTSAPSAGDDTGKIRKLRARLTIPRLTRASVLARSTHPPPTPHKKSSTMIRVALELGTPSKRNKRVLASTASTGGGELAASLSSLSLSDRLGNSHLHGPVEDVNEEYADGEGGYGRTKGEFADASLGLRTREVDLDPDVVRSYGGLWLVVEMIGGNKNHADDGEGKGEGVVQVEVLSDGMVDIGGWEVVDED</sequence>
<protein>
    <recommendedName>
        <fullName evidence="8">Calpain catalytic domain-containing protein</fullName>
    </recommendedName>
</protein>
<dbReference type="AlphaFoldDB" id="A0AAE0P2D2"/>
<gene>
    <name evidence="9" type="ORF">B0T20DRAFT_456306</name>
</gene>
<keyword evidence="2 6" id="KW-0645">Protease</keyword>
<dbReference type="SUPFAM" id="SSF49758">
    <property type="entry name" value="Calpain large subunit, middle domain (domain III)"/>
    <property type="match status" value="2"/>
</dbReference>
<dbReference type="InterPro" id="IPR022684">
    <property type="entry name" value="Calpain_cysteine_protease"/>
</dbReference>
<dbReference type="PROSITE" id="PS50203">
    <property type="entry name" value="CALPAIN_CAT"/>
    <property type="match status" value="1"/>
</dbReference>
<feature type="region of interest" description="Disordered" evidence="7">
    <location>
        <begin position="841"/>
        <end position="889"/>
    </location>
</feature>
<dbReference type="Gene3D" id="3.90.70.10">
    <property type="entry name" value="Cysteine proteinases"/>
    <property type="match status" value="1"/>
</dbReference>
<dbReference type="InterPro" id="IPR051297">
    <property type="entry name" value="PalB/RIM13"/>
</dbReference>
<dbReference type="PRINTS" id="PR00704">
    <property type="entry name" value="CALPAIN"/>
</dbReference>
<feature type="compositionally biased region" description="Low complexity" evidence="7">
    <location>
        <begin position="852"/>
        <end position="876"/>
    </location>
</feature>
<evidence type="ECO:0000313" key="9">
    <source>
        <dbReference type="EMBL" id="KAK3391907.1"/>
    </source>
</evidence>
<keyword evidence="10" id="KW-1185">Reference proteome</keyword>
<evidence type="ECO:0000313" key="10">
    <source>
        <dbReference type="Proteomes" id="UP001281003"/>
    </source>
</evidence>
<organism evidence="9 10">
    <name type="scientific">Sordaria brevicollis</name>
    <dbReference type="NCBI Taxonomy" id="83679"/>
    <lineage>
        <taxon>Eukaryota</taxon>
        <taxon>Fungi</taxon>
        <taxon>Dikarya</taxon>
        <taxon>Ascomycota</taxon>
        <taxon>Pezizomycotina</taxon>
        <taxon>Sordariomycetes</taxon>
        <taxon>Sordariomycetidae</taxon>
        <taxon>Sordariales</taxon>
        <taxon>Sordariaceae</taxon>
        <taxon>Sordaria</taxon>
    </lineage>
</organism>
<name>A0AAE0P2D2_SORBR</name>
<feature type="compositionally biased region" description="Low complexity" evidence="7">
    <location>
        <begin position="784"/>
        <end position="793"/>
    </location>
</feature>
<dbReference type="InterPro" id="IPR022683">
    <property type="entry name" value="Calpain_III"/>
</dbReference>
<accession>A0AAE0P2D2</accession>
<feature type="active site" evidence="5 6">
    <location>
        <position position="466"/>
    </location>
</feature>
<evidence type="ECO:0000256" key="5">
    <source>
        <dbReference type="PIRSR" id="PIRSR622684-1"/>
    </source>
</evidence>
<dbReference type="GO" id="GO:0004198">
    <property type="term" value="F:calcium-dependent cysteine-type endopeptidase activity"/>
    <property type="evidence" value="ECO:0007669"/>
    <property type="project" value="InterPro"/>
</dbReference>
<evidence type="ECO:0000259" key="8">
    <source>
        <dbReference type="PROSITE" id="PS50203"/>
    </source>
</evidence>
<feature type="region of interest" description="Disordered" evidence="7">
    <location>
        <begin position="897"/>
        <end position="916"/>
    </location>
</feature>
<feature type="region of interest" description="Disordered" evidence="7">
    <location>
        <begin position="771"/>
        <end position="797"/>
    </location>
</feature>
<feature type="active site" evidence="5 6">
    <location>
        <position position="278"/>
    </location>
</feature>
<evidence type="ECO:0000256" key="6">
    <source>
        <dbReference type="PROSITE-ProRule" id="PRU00239"/>
    </source>
</evidence>
<dbReference type="EMBL" id="JAUTDP010000012">
    <property type="protein sequence ID" value="KAK3391907.1"/>
    <property type="molecule type" value="Genomic_DNA"/>
</dbReference>
<dbReference type="InterPro" id="IPR036213">
    <property type="entry name" value="Calpain_III_sf"/>
</dbReference>
<dbReference type="Pfam" id="PF00648">
    <property type="entry name" value="Peptidase_C2"/>
    <property type="match status" value="1"/>
</dbReference>
<dbReference type="SUPFAM" id="SSF54001">
    <property type="entry name" value="Cysteine proteinases"/>
    <property type="match status" value="1"/>
</dbReference>
<reference evidence="9" key="2">
    <citation type="submission" date="2023-07" db="EMBL/GenBank/DDBJ databases">
        <authorList>
            <consortium name="Lawrence Berkeley National Laboratory"/>
            <person name="Haridas S."/>
            <person name="Hensen N."/>
            <person name="Bonometti L."/>
            <person name="Westerberg I."/>
            <person name="Brannstrom I.O."/>
            <person name="Guillou S."/>
            <person name="Cros-Aarteil S."/>
            <person name="Calhoun S."/>
            <person name="Kuo A."/>
            <person name="Mondo S."/>
            <person name="Pangilinan J."/>
            <person name="Riley R."/>
            <person name="LaButti K."/>
            <person name="Andreopoulos B."/>
            <person name="Lipzen A."/>
            <person name="Chen C."/>
            <person name="Yanf M."/>
            <person name="Daum C."/>
            <person name="Ng V."/>
            <person name="Clum A."/>
            <person name="Steindorff A."/>
            <person name="Ohm R."/>
            <person name="Martin F."/>
            <person name="Silar P."/>
            <person name="Natvig D."/>
            <person name="Lalanne C."/>
            <person name="Gautier V."/>
            <person name="Ament-velasquez S.L."/>
            <person name="Kruys A."/>
            <person name="Hutchinson M.I."/>
            <person name="Powell A.J."/>
            <person name="Barry K."/>
            <person name="Miller A.N."/>
            <person name="Grigoriev I.V."/>
            <person name="Debuchy R."/>
            <person name="Gladieux P."/>
            <person name="Thoren M.H."/>
            <person name="Johannesson H."/>
        </authorList>
    </citation>
    <scope>NUCLEOTIDE SEQUENCE</scope>
    <source>
        <strain evidence="9">FGSC 1904</strain>
    </source>
</reference>
<evidence type="ECO:0000256" key="7">
    <source>
        <dbReference type="SAM" id="MobiDB-lite"/>
    </source>
</evidence>
<dbReference type="Proteomes" id="UP001281003">
    <property type="component" value="Unassembled WGS sequence"/>
</dbReference>
<dbReference type="SMART" id="SM00720">
    <property type="entry name" value="calpain_III"/>
    <property type="match status" value="1"/>
</dbReference>
<evidence type="ECO:0000256" key="2">
    <source>
        <dbReference type="ARBA" id="ARBA00022670"/>
    </source>
</evidence>
<evidence type="ECO:0000256" key="3">
    <source>
        <dbReference type="ARBA" id="ARBA00022801"/>
    </source>
</evidence>
<reference evidence="9" key="1">
    <citation type="journal article" date="2023" name="Mol. Phylogenet. Evol.">
        <title>Genome-scale phylogeny and comparative genomics of the fungal order Sordariales.</title>
        <authorList>
            <person name="Hensen N."/>
            <person name="Bonometti L."/>
            <person name="Westerberg I."/>
            <person name="Brannstrom I.O."/>
            <person name="Guillou S."/>
            <person name="Cros-Aarteil S."/>
            <person name="Calhoun S."/>
            <person name="Haridas S."/>
            <person name="Kuo A."/>
            <person name="Mondo S."/>
            <person name="Pangilinan J."/>
            <person name="Riley R."/>
            <person name="LaButti K."/>
            <person name="Andreopoulos B."/>
            <person name="Lipzen A."/>
            <person name="Chen C."/>
            <person name="Yan M."/>
            <person name="Daum C."/>
            <person name="Ng V."/>
            <person name="Clum A."/>
            <person name="Steindorff A."/>
            <person name="Ohm R.A."/>
            <person name="Martin F."/>
            <person name="Silar P."/>
            <person name="Natvig D.O."/>
            <person name="Lalanne C."/>
            <person name="Gautier V."/>
            <person name="Ament-Velasquez S.L."/>
            <person name="Kruys A."/>
            <person name="Hutchinson M.I."/>
            <person name="Powell A.J."/>
            <person name="Barry K."/>
            <person name="Miller A.N."/>
            <person name="Grigoriev I.V."/>
            <person name="Debuchy R."/>
            <person name="Gladieux P."/>
            <person name="Hiltunen Thoren M."/>
            <person name="Johannesson H."/>
        </authorList>
    </citation>
    <scope>NUCLEOTIDE SEQUENCE</scope>
    <source>
        <strain evidence="9">FGSC 1904</strain>
    </source>
</reference>
<dbReference type="InterPro" id="IPR038765">
    <property type="entry name" value="Papain-like_cys_pep_sf"/>
</dbReference>
<dbReference type="Pfam" id="PF01067">
    <property type="entry name" value="Calpain_III"/>
    <property type="match status" value="1"/>
</dbReference>
<dbReference type="Gene3D" id="2.60.120.380">
    <property type="match status" value="1"/>
</dbReference>
<comment type="caution">
    <text evidence="9">The sequence shown here is derived from an EMBL/GenBank/DDBJ whole genome shotgun (WGS) entry which is preliminary data.</text>
</comment>
<comment type="similarity">
    <text evidence="1">Belongs to the peptidase C2 family. PalB/RIM13 subfamily.</text>
</comment>